<comment type="subcellular location">
    <subcellularLocation>
        <location evidence="5">Cytoplasm</location>
    </subcellularLocation>
</comment>
<dbReference type="CDD" id="cd17541">
    <property type="entry name" value="REC_CheB-like"/>
    <property type="match status" value="1"/>
</dbReference>
<dbReference type="AlphaFoldDB" id="A0AA46DY12"/>
<dbReference type="Gene3D" id="3.40.50.2300">
    <property type="match status" value="1"/>
</dbReference>
<evidence type="ECO:0000256" key="4">
    <source>
        <dbReference type="ARBA" id="ARBA00048267"/>
    </source>
</evidence>
<dbReference type="PANTHER" id="PTHR42872:SF6">
    <property type="entry name" value="PROTEIN-GLUTAMATE METHYLESTERASE_PROTEIN-GLUTAMINE GLUTAMINASE"/>
    <property type="match status" value="1"/>
</dbReference>
<dbReference type="EC" id="3.5.1.44" evidence="5"/>
<dbReference type="PROSITE" id="PS50122">
    <property type="entry name" value="CHEB"/>
    <property type="match status" value="1"/>
</dbReference>
<feature type="active site" evidence="5 6">
    <location>
        <position position="209"/>
    </location>
</feature>
<dbReference type="EC" id="3.1.1.61" evidence="5"/>
<dbReference type="CDD" id="cd16432">
    <property type="entry name" value="CheB_Rec"/>
    <property type="match status" value="1"/>
</dbReference>
<evidence type="ECO:0000259" key="8">
    <source>
        <dbReference type="PROSITE" id="PS50110"/>
    </source>
</evidence>
<comment type="domain">
    <text evidence="5">Contains a C-terminal catalytic domain, and an N-terminal region which modulates catalytic activity.</text>
</comment>
<evidence type="ECO:0000256" key="1">
    <source>
        <dbReference type="ARBA" id="ARBA00022490"/>
    </source>
</evidence>
<comment type="function">
    <text evidence="5">Involved in chemotaxis. Part of a chemotaxis signal transduction system that modulates chemotaxis in response to various stimuli. Catalyzes the demethylation of specific methylglutamate residues introduced into the chemoreceptors (methyl-accepting chemotaxis proteins or MCP) by CheR. Also mediates the irreversible deamidation of specific glutamine residues to glutamic acid.</text>
</comment>
<dbReference type="PROSITE" id="PS50110">
    <property type="entry name" value="RESPONSE_REGULATORY"/>
    <property type="match status" value="1"/>
</dbReference>
<keyword evidence="1 5" id="KW-0963">Cytoplasm</keyword>
<comment type="caution">
    <text evidence="10">The sequence shown here is derived from an EMBL/GenBank/DDBJ whole genome shotgun (WGS) entry which is preliminary data.</text>
</comment>
<dbReference type="SUPFAM" id="SSF52738">
    <property type="entry name" value="Methylesterase CheB, C-terminal domain"/>
    <property type="match status" value="1"/>
</dbReference>
<comment type="catalytic activity">
    <reaction evidence="5">
        <text>L-glutaminyl-[protein] + H2O = L-glutamyl-[protein] + NH4(+)</text>
        <dbReference type="Rhea" id="RHEA:16441"/>
        <dbReference type="Rhea" id="RHEA-COMP:10207"/>
        <dbReference type="Rhea" id="RHEA-COMP:10208"/>
        <dbReference type="ChEBI" id="CHEBI:15377"/>
        <dbReference type="ChEBI" id="CHEBI:28938"/>
        <dbReference type="ChEBI" id="CHEBI:29973"/>
        <dbReference type="ChEBI" id="CHEBI:30011"/>
        <dbReference type="EC" id="3.5.1.44"/>
    </reaction>
</comment>
<dbReference type="HAMAP" id="MF_00099">
    <property type="entry name" value="CheB_chemtxs"/>
    <property type="match status" value="1"/>
</dbReference>
<dbReference type="GO" id="GO:0006935">
    <property type="term" value="P:chemotaxis"/>
    <property type="evidence" value="ECO:0007669"/>
    <property type="project" value="UniProtKB-UniRule"/>
</dbReference>
<keyword evidence="2 5" id="KW-0145">Chemotaxis</keyword>
<keyword evidence="3 5" id="KW-0378">Hydrolase</keyword>
<feature type="domain" description="CheB-type methylesterase" evidence="9">
    <location>
        <begin position="175"/>
        <end position="360"/>
    </location>
</feature>
<comment type="similarity">
    <text evidence="5">Belongs to the CheB family.</text>
</comment>
<feature type="domain" description="Response regulatory" evidence="8">
    <location>
        <begin position="5"/>
        <end position="122"/>
    </location>
</feature>
<evidence type="ECO:0000313" key="10">
    <source>
        <dbReference type="EMBL" id="TDT68566.1"/>
    </source>
</evidence>
<proteinExistence type="inferred from homology"/>
<reference evidence="10 11" key="1">
    <citation type="submission" date="2019-03" db="EMBL/GenBank/DDBJ databases">
        <title>Genomic Encyclopedia of Type Strains, Phase IV (KMG-IV): sequencing the most valuable type-strain genomes for metagenomic binning, comparative biology and taxonomic classification.</title>
        <authorList>
            <person name="Goeker M."/>
        </authorList>
    </citation>
    <scope>NUCLEOTIDE SEQUENCE [LARGE SCALE GENOMIC DNA]</scope>
    <source>
        <strain evidence="10 11">DSM 100055</strain>
    </source>
</reference>
<evidence type="ECO:0000259" key="9">
    <source>
        <dbReference type="PROSITE" id="PS50122"/>
    </source>
</evidence>
<evidence type="ECO:0000256" key="2">
    <source>
        <dbReference type="ARBA" id="ARBA00022500"/>
    </source>
</evidence>
<keyword evidence="11" id="KW-1185">Reference proteome</keyword>
<dbReference type="Pfam" id="PF00072">
    <property type="entry name" value="Response_reg"/>
    <property type="match status" value="1"/>
</dbReference>
<dbReference type="InterPro" id="IPR011006">
    <property type="entry name" value="CheY-like_superfamily"/>
</dbReference>
<dbReference type="InterPro" id="IPR008248">
    <property type="entry name" value="CheB-like"/>
</dbReference>
<dbReference type="InterPro" id="IPR035909">
    <property type="entry name" value="CheB_C"/>
</dbReference>
<evidence type="ECO:0000256" key="5">
    <source>
        <dbReference type="HAMAP-Rule" id="MF_00099"/>
    </source>
</evidence>
<sequence length="360" mass="39715">MKMIKVLIVDDSLFMRKIIGKILEEDDEIVVVGSAKNGKEAVEMNLKLNPDVITLDVEMPIMNGLEALKEIMNTKPTKVIMLSSLTTEGAKETIEALENGAFDFLSKPDGKSVSLNIEKISDELIQMVKEAKKANINLLKVNKVKKSKEEKISFSSILKKKAKKELHKGHKKPSKIVSIGISTGGPKALQTIIPKIPEDIDAGILIVQHMPPKFTKSLADRLNELSNIEVREAQDGDKVERGVAYIAPGSHHMTLSKDKETIKLNLDPPSQGHRPSVDVMYNSLIKNYDMKKLIAVIMTGMGKDGAEGIKKIRELGGITIGQSKETCVVYGMPRVADELGGVEYVADLEKIPEYILKHIK</sequence>
<organism evidence="10 11">
    <name type="scientific">Hypnocyclicus thermotrophus</name>
    <dbReference type="NCBI Taxonomy" id="1627895"/>
    <lineage>
        <taxon>Bacteria</taxon>
        <taxon>Fusobacteriati</taxon>
        <taxon>Fusobacteriota</taxon>
        <taxon>Fusobacteriia</taxon>
        <taxon>Fusobacteriales</taxon>
        <taxon>Fusobacteriaceae</taxon>
        <taxon>Hypnocyclicus</taxon>
    </lineage>
</organism>
<dbReference type="PIRSF" id="PIRSF000876">
    <property type="entry name" value="RR_chemtxs_CheB"/>
    <property type="match status" value="1"/>
</dbReference>
<keyword evidence="5 7" id="KW-0597">Phosphoprotein</keyword>
<accession>A0AA46DY12</accession>
<dbReference type="Pfam" id="PF01339">
    <property type="entry name" value="CheB_methylest"/>
    <property type="match status" value="1"/>
</dbReference>
<dbReference type="InterPro" id="IPR000673">
    <property type="entry name" value="Sig_transdc_resp-reg_Me-estase"/>
</dbReference>
<dbReference type="GO" id="GO:0000156">
    <property type="term" value="F:phosphorelay response regulator activity"/>
    <property type="evidence" value="ECO:0007669"/>
    <property type="project" value="InterPro"/>
</dbReference>
<name>A0AA46DY12_9FUSO</name>
<evidence type="ECO:0000256" key="3">
    <source>
        <dbReference type="ARBA" id="ARBA00022801"/>
    </source>
</evidence>
<dbReference type="GO" id="GO:0005737">
    <property type="term" value="C:cytoplasm"/>
    <property type="evidence" value="ECO:0007669"/>
    <property type="project" value="UniProtKB-SubCell"/>
</dbReference>
<dbReference type="GO" id="GO:0050568">
    <property type="term" value="F:protein-glutamine glutaminase activity"/>
    <property type="evidence" value="ECO:0007669"/>
    <property type="project" value="UniProtKB-UniRule"/>
</dbReference>
<dbReference type="NCBIfam" id="NF009206">
    <property type="entry name" value="PRK12555.1"/>
    <property type="match status" value="1"/>
</dbReference>
<dbReference type="Gene3D" id="3.40.50.180">
    <property type="entry name" value="Methylesterase CheB, C-terminal domain"/>
    <property type="match status" value="1"/>
</dbReference>
<dbReference type="SMART" id="SM00448">
    <property type="entry name" value="REC"/>
    <property type="match status" value="1"/>
</dbReference>
<evidence type="ECO:0000256" key="7">
    <source>
        <dbReference type="PROSITE-ProRule" id="PRU00169"/>
    </source>
</evidence>
<dbReference type="InterPro" id="IPR001789">
    <property type="entry name" value="Sig_transdc_resp-reg_receiver"/>
</dbReference>
<feature type="modified residue" description="4-aspartylphosphate" evidence="5 7">
    <location>
        <position position="56"/>
    </location>
</feature>
<dbReference type="GO" id="GO:0008984">
    <property type="term" value="F:protein-glutamate methylesterase activity"/>
    <property type="evidence" value="ECO:0007669"/>
    <property type="project" value="UniProtKB-UniRule"/>
</dbReference>
<dbReference type="NCBIfam" id="NF001965">
    <property type="entry name" value="PRK00742.1"/>
    <property type="match status" value="1"/>
</dbReference>
<comment type="catalytic activity">
    <reaction evidence="4 5">
        <text>[protein]-L-glutamate 5-O-methyl ester + H2O = L-glutamyl-[protein] + methanol + H(+)</text>
        <dbReference type="Rhea" id="RHEA:23236"/>
        <dbReference type="Rhea" id="RHEA-COMP:10208"/>
        <dbReference type="Rhea" id="RHEA-COMP:10311"/>
        <dbReference type="ChEBI" id="CHEBI:15377"/>
        <dbReference type="ChEBI" id="CHEBI:15378"/>
        <dbReference type="ChEBI" id="CHEBI:17790"/>
        <dbReference type="ChEBI" id="CHEBI:29973"/>
        <dbReference type="ChEBI" id="CHEBI:82795"/>
        <dbReference type="EC" id="3.1.1.61"/>
    </reaction>
</comment>
<dbReference type="EMBL" id="SOBG01000007">
    <property type="protein sequence ID" value="TDT68566.1"/>
    <property type="molecule type" value="Genomic_DNA"/>
</dbReference>
<evidence type="ECO:0000256" key="6">
    <source>
        <dbReference type="PROSITE-ProRule" id="PRU00050"/>
    </source>
</evidence>
<dbReference type="SUPFAM" id="SSF52172">
    <property type="entry name" value="CheY-like"/>
    <property type="match status" value="1"/>
</dbReference>
<evidence type="ECO:0000313" key="11">
    <source>
        <dbReference type="Proteomes" id="UP000294678"/>
    </source>
</evidence>
<comment type="PTM">
    <text evidence="5">Phosphorylated by CheA. Phosphorylation of the N-terminal regulatory domain activates the methylesterase activity.</text>
</comment>
<protein>
    <recommendedName>
        <fullName evidence="5">Protein-glutamate methylesterase/protein-glutamine glutaminase</fullName>
        <ecNumber evidence="5">3.1.1.61</ecNumber>
        <ecNumber evidence="5">3.5.1.44</ecNumber>
    </recommendedName>
</protein>
<feature type="active site" evidence="5 6">
    <location>
        <position position="182"/>
    </location>
</feature>
<gene>
    <name evidence="5" type="primary">cheB</name>
    <name evidence="10" type="ORF">EV215_1633</name>
</gene>
<dbReference type="Proteomes" id="UP000294678">
    <property type="component" value="Unassembled WGS sequence"/>
</dbReference>
<dbReference type="PANTHER" id="PTHR42872">
    <property type="entry name" value="PROTEIN-GLUTAMATE METHYLESTERASE/PROTEIN-GLUTAMINE GLUTAMINASE"/>
    <property type="match status" value="1"/>
</dbReference>
<feature type="active site" evidence="5 6">
    <location>
        <position position="304"/>
    </location>
</feature>